<evidence type="ECO:0000256" key="2">
    <source>
        <dbReference type="SAM" id="Phobius"/>
    </source>
</evidence>
<dbReference type="Pfam" id="PF20153">
    <property type="entry name" value="DUF6535"/>
    <property type="match status" value="2"/>
</dbReference>
<keyword evidence="5" id="KW-1185">Reference proteome</keyword>
<feature type="domain" description="DUF6535" evidence="3">
    <location>
        <begin position="34"/>
        <end position="214"/>
    </location>
</feature>
<feature type="transmembrane region" description="Helical" evidence="2">
    <location>
        <begin position="894"/>
        <end position="917"/>
    </location>
</feature>
<sequence>MSAAEKRSGQTASSERWQCGDPFQYPIKSDGDHWKKLLDLRLEKDRIRCESWKDEVQNLLIFAGLFSGVLTAFVIQSYPELQPDQNEIMISLLARISTQLANPLNNTQASPQLPIDMALNAGPPSTSAIRVNIFWLISLVLSLTTALISIVSLQWLTEHQQYPSSLSYKEKFALLNMRMESLDAWHVPAIFASLPILLQAALTLFFIGLIDFLIASSSPVAIPVSISIGIPFAFSILTTVIPGLQMFIFCLPITDRTNNTPQQAPYRSTQARLFRQFIAISEAAFSLCAHANYTVYRLFFSLRRLRSKRRGSQEVEAQKMLRPILSLESRLITFKFLIRETVKSLRRSSWLAFDEEWLITRDAYAKSIFKKESWLELAYKTTLDRNSAMLYDLASGILWAVNEHGNLDPTIIQCAYSSVEDMTVSVIGDKDGILKDPSWEAPPNAYLQCLLSDGNLAIPTPTFSSMLEKPPTEFLREENYFILLSHLESPSVPLFQHFAELHVRLLNYLYPGKPSITIWAPLDQFPEYPDAFLLYHYGNSEVIGGKYMVCSEGAISEQFSLLIEAYLGLFADHAVDENALLISSYGRQSGEIIRYAAIRQSSDSVASMMNLLSMRINESVASGAFSKRSDILFCISCFYARSVLISDPWQFEFWPGTTYSDNRDVIAFLPVLLQYLEARGEPDPTLLARFGLPDRSDLKWWNFLDWRGSDEEAEEKEPSPLSEEVTNGALTPVSIIQSVSYELTPSIDSENRTRRQTGQTGELRMNPDAGNLAKDWECGDPYTYPITVEGDHWERLFKARLQKDSNRCDSWREEVQNLLIFAGLFSAVVTAFVALSYPNLQPDRDEIIIKLLTQIASNSDNSLNGTSNSNSVAAVVNQASLSSRPSSSSFRVNVSWFISLVLSLATAIIGIVSLQWLREHQQYPATLTSRQKFALLNMRIDGLEAWHVPGIFSSLPLLLQMALAFFLAGLIDFLLDASLVVAIPVIIAISIPFVFLIYTTIIPSLHMFVFCFPLSYGNLRMPHQAPYKSPQSSHFRHFFTLFWPAFRFCAYSSRALYRFFGASTSFLQRCLKRHKKQKLTDVRGPKNTSHWDMEFLVEDLCRTLNSSTWQSFDEQWLLLRNAYAKSAFDNEPDVQTLFMASGNTGSFYDLTRGIRTTTAQYGKSDPAIIRSGYLGVQEMTQDIVGKTSSHSNNLSYNRYFQALLHFGNYTKPAPTFCELVDHASYEFMQDENKFIFLSHHTSPSPSIVQHFAELHVRIANYLYPRRLEGPFRAISASKKYPTYPDHQIYMYYGQKNPWQEKYDPFLKDAYDQLSSFVDAFLHVVADPDLNDDDVLKTHGQKVGKIFEYAAFRQSLTRWAPTMEFLTSSLRHFISEKRLNARSDLLFYVTASYVRLLAIQEDSIENYGQPKHASRTDAYIPALHEYLEARRLPDIDLCRKLGIPHFSDDWWSFMKELRGRSRDQRRGRTIDRLSTVRINYPATATVEEGISEVSQGRVVDYRAEPDVDLLGHRITRVTRREMARFNLT</sequence>
<keyword evidence="2" id="KW-0472">Membrane</keyword>
<feature type="transmembrane region" description="Helical" evidence="2">
    <location>
        <begin position="274"/>
        <end position="300"/>
    </location>
</feature>
<feature type="transmembrane region" description="Helical" evidence="2">
    <location>
        <begin position="133"/>
        <end position="156"/>
    </location>
</feature>
<feature type="transmembrane region" description="Helical" evidence="2">
    <location>
        <begin position="56"/>
        <end position="75"/>
    </location>
</feature>
<proteinExistence type="predicted"/>
<evidence type="ECO:0000313" key="4">
    <source>
        <dbReference type="EMBL" id="PPQ76275.1"/>
    </source>
</evidence>
<dbReference type="InParanoid" id="A0A409WCL5"/>
<feature type="transmembrane region" description="Helical" evidence="2">
    <location>
        <begin position="817"/>
        <end position="837"/>
    </location>
</feature>
<accession>A0A409WCL5</accession>
<feature type="transmembrane region" description="Helical" evidence="2">
    <location>
        <begin position="226"/>
        <end position="254"/>
    </location>
</feature>
<organism evidence="4 5">
    <name type="scientific">Gymnopilus dilepis</name>
    <dbReference type="NCBI Taxonomy" id="231916"/>
    <lineage>
        <taxon>Eukaryota</taxon>
        <taxon>Fungi</taxon>
        <taxon>Dikarya</taxon>
        <taxon>Basidiomycota</taxon>
        <taxon>Agaricomycotina</taxon>
        <taxon>Agaricomycetes</taxon>
        <taxon>Agaricomycetidae</taxon>
        <taxon>Agaricales</taxon>
        <taxon>Agaricineae</taxon>
        <taxon>Hymenogastraceae</taxon>
        <taxon>Gymnopilus</taxon>
    </lineage>
</organism>
<feature type="transmembrane region" description="Helical" evidence="2">
    <location>
        <begin position="185"/>
        <end position="214"/>
    </location>
</feature>
<gene>
    <name evidence="4" type="ORF">CVT26_009712</name>
</gene>
<feature type="region of interest" description="Disordered" evidence="1">
    <location>
        <begin position="747"/>
        <end position="768"/>
    </location>
</feature>
<dbReference type="EMBL" id="NHYE01005178">
    <property type="protein sequence ID" value="PPQ76275.1"/>
    <property type="molecule type" value="Genomic_DNA"/>
</dbReference>
<dbReference type="Proteomes" id="UP000284706">
    <property type="component" value="Unassembled WGS sequence"/>
</dbReference>
<dbReference type="STRING" id="231916.A0A409WCL5"/>
<keyword evidence="2" id="KW-0812">Transmembrane</keyword>
<protein>
    <recommendedName>
        <fullName evidence="3">DUF6535 domain-containing protein</fullName>
    </recommendedName>
</protein>
<feature type="domain" description="DUF6535" evidence="3">
    <location>
        <begin position="793"/>
        <end position="975"/>
    </location>
</feature>
<reference evidence="4 5" key="1">
    <citation type="journal article" date="2018" name="Evol. Lett.">
        <title>Horizontal gene cluster transfer increased hallucinogenic mushroom diversity.</title>
        <authorList>
            <person name="Reynolds H.T."/>
            <person name="Vijayakumar V."/>
            <person name="Gluck-Thaler E."/>
            <person name="Korotkin H.B."/>
            <person name="Matheny P.B."/>
            <person name="Slot J.C."/>
        </authorList>
    </citation>
    <scope>NUCLEOTIDE SEQUENCE [LARGE SCALE GENOMIC DNA]</scope>
    <source>
        <strain evidence="4 5">SRW20</strain>
    </source>
</reference>
<name>A0A409WCL5_9AGAR</name>
<dbReference type="InterPro" id="IPR045338">
    <property type="entry name" value="DUF6535"/>
</dbReference>
<evidence type="ECO:0000259" key="3">
    <source>
        <dbReference type="Pfam" id="PF20153"/>
    </source>
</evidence>
<comment type="caution">
    <text evidence="4">The sequence shown here is derived from an EMBL/GenBank/DDBJ whole genome shotgun (WGS) entry which is preliminary data.</text>
</comment>
<evidence type="ECO:0000313" key="5">
    <source>
        <dbReference type="Proteomes" id="UP000284706"/>
    </source>
</evidence>
<keyword evidence="2" id="KW-1133">Transmembrane helix</keyword>
<evidence type="ECO:0000256" key="1">
    <source>
        <dbReference type="SAM" id="MobiDB-lite"/>
    </source>
</evidence>
<dbReference type="OrthoDB" id="3219854at2759"/>